<dbReference type="InterPro" id="IPR010985">
    <property type="entry name" value="Ribbon_hlx_hlx"/>
</dbReference>
<keyword evidence="2" id="KW-1185">Reference proteome</keyword>
<dbReference type="RefSeq" id="WP_338451012.1">
    <property type="nucleotide sequence ID" value="NZ_CP137640.1"/>
</dbReference>
<dbReference type="EMBL" id="CP137640">
    <property type="protein sequence ID" value="WVX82108.1"/>
    <property type="molecule type" value="Genomic_DNA"/>
</dbReference>
<evidence type="ECO:0000313" key="2">
    <source>
        <dbReference type="Proteomes" id="UP001357223"/>
    </source>
</evidence>
<accession>A0ABZ2CF28</accession>
<reference evidence="1 2" key="1">
    <citation type="submission" date="2023-10" db="EMBL/GenBank/DDBJ databases">
        <title>Niallia locisalis sp.nov. isolated from a salt pond sample.</title>
        <authorList>
            <person name="Li X.-J."/>
            <person name="Dong L."/>
        </authorList>
    </citation>
    <scope>NUCLEOTIDE SEQUENCE [LARGE SCALE GENOMIC DNA]</scope>
    <source>
        <strain evidence="1 2">DSM 29761</strain>
    </source>
</reference>
<sequence length="83" mass="9566">MMKAGVISLQQSIPFNLEQLIPFIKVETIENTEGLFIVRSTYRKTNLKLPIKMLDSVKQLAEQEDITISQWVECVINQALKQM</sequence>
<name>A0ABZ2CF28_9BACI</name>
<dbReference type="Proteomes" id="UP001357223">
    <property type="component" value="Chromosome"/>
</dbReference>
<gene>
    <name evidence="1" type="ORF">R4Z09_03565</name>
</gene>
<dbReference type="SUPFAM" id="SSF47598">
    <property type="entry name" value="Ribbon-helix-helix"/>
    <property type="match status" value="1"/>
</dbReference>
<organism evidence="1 2">
    <name type="scientific">Niallia oryzisoli</name>
    <dbReference type="NCBI Taxonomy" id="1737571"/>
    <lineage>
        <taxon>Bacteria</taxon>
        <taxon>Bacillati</taxon>
        <taxon>Bacillota</taxon>
        <taxon>Bacilli</taxon>
        <taxon>Bacillales</taxon>
        <taxon>Bacillaceae</taxon>
        <taxon>Niallia</taxon>
    </lineage>
</organism>
<evidence type="ECO:0000313" key="1">
    <source>
        <dbReference type="EMBL" id="WVX82108.1"/>
    </source>
</evidence>
<evidence type="ECO:0008006" key="3">
    <source>
        <dbReference type="Google" id="ProtNLM"/>
    </source>
</evidence>
<proteinExistence type="predicted"/>
<protein>
    <recommendedName>
        <fullName evidence="3">Ribbon-helix-helix protein CopG domain-containing protein</fullName>
    </recommendedName>
</protein>